<dbReference type="SUPFAM" id="SSF161111">
    <property type="entry name" value="Cation efflux protein transmembrane domain-like"/>
    <property type="match status" value="1"/>
</dbReference>
<evidence type="ECO:0000313" key="9">
    <source>
        <dbReference type="Proteomes" id="UP000307768"/>
    </source>
</evidence>
<evidence type="ECO:0000259" key="7">
    <source>
        <dbReference type="Pfam" id="PF01545"/>
    </source>
</evidence>
<keyword evidence="3 6" id="KW-0812">Transmembrane</keyword>
<feature type="domain" description="Cation efflux protein transmembrane" evidence="7">
    <location>
        <begin position="18"/>
        <end position="215"/>
    </location>
</feature>
<feature type="transmembrane region" description="Helical" evidence="6">
    <location>
        <begin position="20"/>
        <end position="36"/>
    </location>
</feature>
<dbReference type="OrthoDB" id="4475884at2"/>
<evidence type="ECO:0000256" key="2">
    <source>
        <dbReference type="ARBA" id="ARBA00022448"/>
    </source>
</evidence>
<dbReference type="PANTHER" id="PTHR43840">
    <property type="entry name" value="MITOCHONDRIAL METAL TRANSPORTER 1-RELATED"/>
    <property type="match status" value="1"/>
</dbReference>
<dbReference type="PANTHER" id="PTHR43840:SF15">
    <property type="entry name" value="MITOCHONDRIAL METAL TRANSPORTER 1-RELATED"/>
    <property type="match status" value="1"/>
</dbReference>
<dbReference type="GO" id="GO:0005886">
    <property type="term" value="C:plasma membrane"/>
    <property type="evidence" value="ECO:0007669"/>
    <property type="project" value="TreeGrafter"/>
</dbReference>
<evidence type="ECO:0000256" key="4">
    <source>
        <dbReference type="ARBA" id="ARBA00022989"/>
    </source>
</evidence>
<proteinExistence type="predicted"/>
<gene>
    <name evidence="8" type="ORF">FE697_020585</name>
</gene>
<dbReference type="EMBL" id="VDFQ02000007">
    <property type="protein sequence ID" value="KAA1418231.1"/>
    <property type="molecule type" value="Genomic_DNA"/>
</dbReference>
<evidence type="ECO:0000256" key="6">
    <source>
        <dbReference type="SAM" id="Phobius"/>
    </source>
</evidence>
<protein>
    <submittedName>
        <fullName evidence="8">Cation efflux family transporter</fullName>
    </submittedName>
</protein>
<sequence>MSPAQATQASIERTALRRSIVAAAALGGLAMVWGVASELRILLLDGAYALIGIALTWFGLQAARAVEEGPTKRFPFGRDAFTPLAVLLQGVALAGTLLYALADAVVLLREGGDPVATRSLVLYGLISALGAAAVYVSLRRTGSDSDLVGAEIATWRASAVLSVGMVVGAVVAIVLDESTSLDVTAYVDPVLVILACVALAPTPVGLLRSGVRELLQGAPSAEVQESVRAVVDQVQNQFGLDEPIVRMRKVGRKLFLEVDFVVEPDGWQVSDEDDVRRAVLAGLEPLGFELWAYIELTTDRSLVE</sequence>
<keyword evidence="4 6" id="KW-1133">Transmembrane helix</keyword>
<feature type="transmembrane region" description="Helical" evidence="6">
    <location>
        <begin position="120"/>
        <end position="138"/>
    </location>
</feature>
<keyword evidence="5 6" id="KW-0472">Membrane</keyword>
<dbReference type="GO" id="GO:0015086">
    <property type="term" value="F:cadmium ion transmembrane transporter activity"/>
    <property type="evidence" value="ECO:0007669"/>
    <property type="project" value="TreeGrafter"/>
</dbReference>
<dbReference type="RefSeq" id="WP_149771520.1">
    <property type="nucleotide sequence ID" value="NZ_VDFQ02000007.1"/>
</dbReference>
<comment type="subcellular location">
    <subcellularLocation>
        <location evidence="1">Membrane</location>
        <topology evidence="1">Multi-pass membrane protein</topology>
    </subcellularLocation>
</comment>
<dbReference type="InterPro" id="IPR050291">
    <property type="entry name" value="CDF_Transporter"/>
</dbReference>
<dbReference type="GO" id="GO:0015093">
    <property type="term" value="F:ferrous iron transmembrane transporter activity"/>
    <property type="evidence" value="ECO:0007669"/>
    <property type="project" value="TreeGrafter"/>
</dbReference>
<evidence type="ECO:0000313" key="8">
    <source>
        <dbReference type="EMBL" id="KAA1418231.1"/>
    </source>
</evidence>
<comment type="caution">
    <text evidence="8">The sequence shown here is derived from an EMBL/GenBank/DDBJ whole genome shotgun (WGS) entry which is preliminary data.</text>
</comment>
<name>A0A5Q6RJP6_9ACTN</name>
<reference evidence="8 9" key="1">
    <citation type="submission" date="2019-09" db="EMBL/GenBank/DDBJ databases">
        <title>Mumia zhuanghuii sp. nov. isolated from the intestinal contents of plateau pika (Ochotona curzoniae) in the Qinghai-Tibet plateau of China.</title>
        <authorList>
            <person name="Tian Z."/>
        </authorList>
    </citation>
    <scope>NUCLEOTIDE SEQUENCE [LARGE SCALE GENOMIC DNA]</scope>
    <source>
        <strain evidence="9">350</strain>
    </source>
</reference>
<feature type="transmembrane region" description="Helical" evidence="6">
    <location>
        <begin position="159"/>
        <end position="175"/>
    </location>
</feature>
<evidence type="ECO:0000256" key="5">
    <source>
        <dbReference type="ARBA" id="ARBA00023136"/>
    </source>
</evidence>
<evidence type="ECO:0000256" key="1">
    <source>
        <dbReference type="ARBA" id="ARBA00004141"/>
    </source>
</evidence>
<feature type="transmembrane region" description="Helical" evidence="6">
    <location>
        <begin position="42"/>
        <end position="60"/>
    </location>
</feature>
<feature type="transmembrane region" description="Helical" evidence="6">
    <location>
        <begin position="187"/>
        <end position="207"/>
    </location>
</feature>
<dbReference type="Pfam" id="PF01545">
    <property type="entry name" value="Cation_efflux"/>
    <property type="match status" value="1"/>
</dbReference>
<dbReference type="Proteomes" id="UP000307768">
    <property type="component" value="Unassembled WGS sequence"/>
</dbReference>
<keyword evidence="2" id="KW-0813">Transport</keyword>
<feature type="transmembrane region" description="Helical" evidence="6">
    <location>
        <begin position="81"/>
        <end position="100"/>
    </location>
</feature>
<dbReference type="InterPro" id="IPR058533">
    <property type="entry name" value="Cation_efflux_TM"/>
</dbReference>
<dbReference type="GO" id="GO:0015341">
    <property type="term" value="F:zinc efflux antiporter activity"/>
    <property type="evidence" value="ECO:0007669"/>
    <property type="project" value="TreeGrafter"/>
</dbReference>
<dbReference type="GO" id="GO:0006882">
    <property type="term" value="P:intracellular zinc ion homeostasis"/>
    <property type="evidence" value="ECO:0007669"/>
    <property type="project" value="TreeGrafter"/>
</dbReference>
<evidence type="ECO:0000256" key="3">
    <source>
        <dbReference type="ARBA" id="ARBA00022692"/>
    </source>
</evidence>
<accession>A0A5Q6RJP6</accession>
<organism evidence="8 9">
    <name type="scientific">Mumia zhuanghuii</name>
    <dbReference type="NCBI Taxonomy" id="2585211"/>
    <lineage>
        <taxon>Bacteria</taxon>
        <taxon>Bacillati</taxon>
        <taxon>Actinomycetota</taxon>
        <taxon>Actinomycetes</taxon>
        <taxon>Propionibacteriales</taxon>
        <taxon>Nocardioidaceae</taxon>
        <taxon>Mumia</taxon>
    </lineage>
</organism>
<dbReference type="AlphaFoldDB" id="A0A5Q6RJP6"/>
<dbReference type="InterPro" id="IPR027469">
    <property type="entry name" value="Cation_efflux_TMD_sf"/>
</dbReference>
<dbReference type="Gene3D" id="1.20.1510.10">
    <property type="entry name" value="Cation efflux protein transmembrane domain"/>
    <property type="match status" value="1"/>
</dbReference>